<dbReference type="PANTHER" id="PTHR43527">
    <property type="entry name" value="4-DIPHOSPHOCYTIDYL-2-C-METHYL-D-ERYTHRITOL KINASE, CHLOROPLASTIC"/>
    <property type="match status" value="1"/>
</dbReference>
<dbReference type="InterPro" id="IPR020568">
    <property type="entry name" value="Ribosomal_Su5_D2-typ_SF"/>
</dbReference>
<evidence type="ECO:0000256" key="9">
    <source>
        <dbReference type="HAMAP-Rule" id="MF_00061"/>
    </source>
</evidence>
<keyword evidence="9" id="KW-0414">Isoprene biosynthesis</keyword>
<reference evidence="12 13" key="1">
    <citation type="submission" date="2021-03" db="EMBL/GenBank/DDBJ databases">
        <title>Caproiciproducens sp. nov. isolated from feces of cow.</title>
        <authorList>
            <person name="Choi J.-Y."/>
        </authorList>
    </citation>
    <scope>NUCLEOTIDE SEQUENCE [LARGE SCALE GENOMIC DNA]</scope>
    <source>
        <strain evidence="12 13">AGMB10547</strain>
    </source>
</reference>
<organism evidence="12 13">
    <name type="scientific">Caproiciproducens faecalis</name>
    <dbReference type="NCBI Taxonomy" id="2820301"/>
    <lineage>
        <taxon>Bacteria</taxon>
        <taxon>Bacillati</taxon>
        <taxon>Bacillota</taxon>
        <taxon>Clostridia</taxon>
        <taxon>Eubacteriales</taxon>
        <taxon>Acutalibacteraceae</taxon>
        <taxon>Caproiciproducens</taxon>
    </lineage>
</organism>
<feature type="active site" evidence="9">
    <location>
        <position position="135"/>
    </location>
</feature>
<dbReference type="Proteomes" id="UP000719942">
    <property type="component" value="Unassembled WGS sequence"/>
</dbReference>
<feature type="domain" description="GHMP kinase N-terminal" evidence="10">
    <location>
        <begin position="65"/>
        <end position="143"/>
    </location>
</feature>
<evidence type="ECO:0000256" key="4">
    <source>
        <dbReference type="ARBA" id="ARBA00022679"/>
    </source>
</evidence>
<feature type="binding site" evidence="9">
    <location>
        <begin position="93"/>
        <end position="103"/>
    </location>
    <ligand>
        <name>ATP</name>
        <dbReference type="ChEBI" id="CHEBI:30616"/>
    </ligand>
</feature>
<feature type="active site" evidence="9">
    <location>
        <position position="10"/>
    </location>
</feature>
<keyword evidence="5 9" id="KW-0547">Nucleotide-binding</keyword>
<evidence type="ECO:0000256" key="8">
    <source>
        <dbReference type="ARBA" id="ARBA00032554"/>
    </source>
</evidence>
<evidence type="ECO:0000256" key="2">
    <source>
        <dbReference type="ARBA" id="ARBA00012052"/>
    </source>
</evidence>
<dbReference type="NCBIfam" id="TIGR00154">
    <property type="entry name" value="ispE"/>
    <property type="match status" value="1"/>
</dbReference>
<dbReference type="InterPro" id="IPR036554">
    <property type="entry name" value="GHMP_kinase_C_sf"/>
</dbReference>
<dbReference type="InterPro" id="IPR004424">
    <property type="entry name" value="IspE"/>
</dbReference>
<comment type="pathway">
    <text evidence="9">Isoprenoid biosynthesis; isopentenyl diphosphate biosynthesis via DXP pathway; isopentenyl diphosphate from 1-deoxy-D-xylulose 5-phosphate: step 3/6.</text>
</comment>
<evidence type="ECO:0000256" key="1">
    <source>
        <dbReference type="ARBA" id="ARBA00009684"/>
    </source>
</evidence>
<name>A0ABS7DQI9_9FIRM</name>
<keyword evidence="4 9" id="KW-0808">Transferase</keyword>
<dbReference type="HAMAP" id="MF_00061">
    <property type="entry name" value="IspE"/>
    <property type="match status" value="1"/>
</dbReference>
<keyword evidence="13" id="KW-1185">Reference proteome</keyword>
<dbReference type="EMBL" id="JAGFNZ010000005">
    <property type="protein sequence ID" value="MBW7573555.1"/>
    <property type="molecule type" value="Genomic_DNA"/>
</dbReference>
<dbReference type="PIRSF" id="PIRSF010376">
    <property type="entry name" value="IspE"/>
    <property type="match status" value="1"/>
</dbReference>
<dbReference type="InterPro" id="IPR006204">
    <property type="entry name" value="GHMP_kinase_N_dom"/>
</dbReference>
<evidence type="ECO:0000256" key="7">
    <source>
        <dbReference type="ARBA" id="ARBA00022840"/>
    </source>
</evidence>
<evidence type="ECO:0000256" key="6">
    <source>
        <dbReference type="ARBA" id="ARBA00022777"/>
    </source>
</evidence>
<gene>
    <name evidence="9" type="primary">ispE</name>
    <name evidence="12" type="ORF">J5W02_12120</name>
</gene>
<proteinExistence type="inferred from homology"/>
<dbReference type="EC" id="2.7.1.148" evidence="2 9"/>
<dbReference type="InterPro" id="IPR013750">
    <property type="entry name" value="GHMP_kinase_C_dom"/>
</dbReference>
<keyword evidence="7 9" id="KW-0067">ATP-binding</keyword>
<comment type="caution">
    <text evidence="12">The sequence shown here is derived from an EMBL/GenBank/DDBJ whole genome shotgun (WGS) entry which is preliminary data.</text>
</comment>
<dbReference type="SUPFAM" id="SSF54211">
    <property type="entry name" value="Ribosomal protein S5 domain 2-like"/>
    <property type="match status" value="1"/>
</dbReference>
<protein>
    <recommendedName>
        <fullName evidence="3 9">4-diphosphocytidyl-2-C-methyl-D-erythritol kinase</fullName>
        <shortName evidence="9">CMK</shortName>
        <ecNumber evidence="2 9">2.7.1.148</ecNumber>
    </recommendedName>
    <alternativeName>
        <fullName evidence="8 9">4-(cytidine-5'-diphospho)-2-C-methyl-D-erythritol kinase</fullName>
    </alternativeName>
</protein>
<comment type="similarity">
    <text evidence="1 9">Belongs to the GHMP kinase family. IspE subfamily.</text>
</comment>
<dbReference type="Pfam" id="PF08544">
    <property type="entry name" value="GHMP_kinases_C"/>
    <property type="match status" value="1"/>
</dbReference>
<dbReference type="GO" id="GO:0050515">
    <property type="term" value="F:4-(cytidine 5'-diphospho)-2-C-methyl-D-erythritol kinase activity"/>
    <property type="evidence" value="ECO:0007669"/>
    <property type="project" value="UniProtKB-EC"/>
</dbReference>
<dbReference type="SUPFAM" id="SSF55060">
    <property type="entry name" value="GHMP Kinase, C-terminal domain"/>
    <property type="match status" value="1"/>
</dbReference>
<dbReference type="PANTHER" id="PTHR43527:SF2">
    <property type="entry name" value="4-DIPHOSPHOCYTIDYL-2-C-METHYL-D-ERYTHRITOL KINASE, CHLOROPLASTIC"/>
    <property type="match status" value="1"/>
</dbReference>
<evidence type="ECO:0000256" key="3">
    <source>
        <dbReference type="ARBA" id="ARBA00017473"/>
    </source>
</evidence>
<feature type="domain" description="GHMP kinase C-terminal" evidence="11">
    <location>
        <begin position="197"/>
        <end position="272"/>
    </location>
</feature>
<dbReference type="Gene3D" id="3.30.70.890">
    <property type="entry name" value="GHMP kinase, C-terminal domain"/>
    <property type="match status" value="1"/>
</dbReference>
<dbReference type="Gene3D" id="3.30.230.10">
    <property type="match status" value="1"/>
</dbReference>
<dbReference type="InterPro" id="IPR014721">
    <property type="entry name" value="Ribsml_uS5_D2-typ_fold_subgr"/>
</dbReference>
<evidence type="ECO:0000313" key="13">
    <source>
        <dbReference type="Proteomes" id="UP000719942"/>
    </source>
</evidence>
<evidence type="ECO:0000256" key="5">
    <source>
        <dbReference type="ARBA" id="ARBA00022741"/>
    </source>
</evidence>
<evidence type="ECO:0000259" key="11">
    <source>
        <dbReference type="Pfam" id="PF08544"/>
    </source>
</evidence>
<dbReference type="RefSeq" id="WP_219965965.1">
    <property type="nucleotide sequence ID" value="NZ_JAGFNZ010000005.1"/>
</dbReference>
<comment type="function">
    <text evidence="9">Catalyzes the phosphorylation of the position 2 hydroxy group of 4-diphosphocytidyl-2C-methyl-D-erythritol.</text>
</comment>
<dbReference type="Pfam" id="PF00288">
    <property type="entry name" value="GHMP_kinases_N"/>
    <property type="match status" value="1"/>
</dbReference>
<evidence type="ECO:0000313" key="12">
    <source>
        <dbReference type="EMBL" id="MBW7573555.1"/>
    </source>
</evidence>
<keyword evidence="6 9" id="KW-0418">Kinase</keyword>
<evidence type="ECO:0000259" key="10">
    <source>
        <dbReference type="Pfam" id="PF00288"/>
    </source>
</evidence>
<accession>A0ABS7DQI9</accession>
<sequence>MPFSVKANAKINLTLDITGKREDGYHLLRMVMQSVSLCDTLTLRTEGEGTRLFCDRDEIPCKETNTVYQAAAAFFALTGIAPNLTVHIKKVIPTQAGLGGGSADAAAVLHALNQIHGTGLTEETLCALGLKIGADVPFCVVGGTVLAEGIGEKLTVLPSMPPCHIVICKPPVGVNTQRAYALADAASKRGSGFSAAMLEAVQTQDLHAVAQNLGNEFEQVMHLAEVQHIKTAMTRHGALGACMTGSGSAVFGIFEDPAKALSCQSALKDVYPEVFVCEPVPSGCVPQNIF</sequence>
<comment type="catalytic activity">
    <reaction evidence="9">
        <text>4-CDP-2-C-methyl-D-erythritol + ATP = 4-CDP-2-C-methyl-D-erythritol 2-phosphate + ADP + H(+)</text>
        <dbReference type="Rhea" id="RHEA:18437"/>
        <dbReference type="ChEBI" id="CHEBI:15378"/>
        <dbReference type="ChEBI" id="CHEBI:30616"/>
        <dbReference type="ChEBI" id="CHEBI:57823"/>
        <dbReference type="ChEBI" id="CHEBI:57919"/>
        <dbReference type="ChEBI" id="CHEBI:456216"/>
        <dbReference type="EC" id="2.7.1.148"/>
    </reaction>
</comment>